<dbReference type="PANTHER" id="PTHR22767:SF2">
    <property type="entry name" value="N(ALPHA)-ACETYLTRANSFERASE 15_16, ISOFORM A"/>
    <property type="match status" value="1"/>
</dbReference>
<comment type="caution">
    <text evidence="5">The sequence shown here is derived from an EMBL/GenBank/DDBJ whole genome shotgun (WGS) entry which is preliminary data.</text>
</comment>
<evidence type="ECO:0000256" key="4">
    <source>
        <dbReference type="SAM" id="MobiDB-lite"/>
    </source>
</evidence>
<dbReference type="Pfam" id="PF12569">
    <property type="entry name" value="NatA_aux_su"/>
    <property type="match status" value="1"/>
</dbReference>
<dbReference type="InterPro" id="IPR019734">
    <property type="entry name" value="TPR_rpt"/>
</dbReference>
<dbReference type="PROSITE" id="PS50005">
    <property type="entry name" value="TPR"/>
    <property type="match status" value="1"/>
</dbReference>
<keyword evidence="1" id="KW-0677">Repeat</keyword>
<name>A0A0J9X943_GEOCN</name>
<feature type="compositionally biased region" description="Basic and acidic residues" evidence="4">
    <location>
        <begin position="607"/>
        <end position="628"/>
    </location>
</feature>
<feature type="repeat" description="TPR" evidence="3">
    <location>
        <begin position="81"/>
        <end position="114"/>
    </location>
</feature>
<accession>A0A0J9X943</accession>
<dbReference type="PANTHER" id="PTHR22767">
    <property type="entry name" value="N-TERMINAL ACETYLTRANSFERASE-RELATED"/>
    <property type="match status" value="1"/>
</dbReference>
<protein>
    <submittedName>
        <fullName evidence="5">Similar to Saccharomyces cerevisiae YDL040C NAT1 Subunit of the N-terminal acetyltransferase NatA (Nat1p,Ard1p, Nat5p)</fullName>
    </submittedName>
</protein>
<dbReference type="InterPro" id="IPR011990">
    <property type="entry name" value="TPR-like_helical_dom_sf"/>
</dbReference>
<dbReference type="STRING" id="1173061.A0A0J9X943"/>
<evidence type="ECO:0000256" key="2">
    <source>
        <dbReference type="ARBA" id="ARBA00022803"/>
    </source>
</evidence>
<dbReference type="Gene3D" id="1.25.40.1010">
    <property type="match status" value="1"/>
</dbReference>
<evidence type="ECO:0000313" key="5">
    <source>
        <dbReference type="EMBL" id="CDO53762.1"/>
    </source>
</evidence>
<dbReference type="Proteomes" id="UP000242525">
    <property type="component" value="Unassembled WGS sequence"/>
</dbReference>
<dbReference type="AlphaFoldDB" id="A0A0J9X943"/>
<evidence type="ECO:0000313" key="6">
    <source>
        <dbReference type="Proteomes" id="UP000242525"/>
    </source>
</evidence>
<organism evidence="5 6">
    <name type="scientific">Geotrichum candidum</name>
    <name type="common">Oospora lactis</name>
    <name type="synonym">Dipodascus geotrichum</name>
    <dbReference type="NCBI Taxonomy" id="1173061"/>
    <lineage>
        <taxon>Eukaryota</taxon>
        <taxon>Fungi</taxon>
        <taxon>Dikarya</taxon>
        <taxon>Ascomycota</taxon>
        <taxon>Saccharomycotina</taxon>
        <taxon>Dipodascomycetes</taxon>
        <taxon>Dipodascales</taxon>
        <taxon>Dipodascaceae</taxon>
        <taxon>Geotrichum</taxon>
    </lineage>
</organism>
<feature type="region of interest" description="Disordered" evidence="4">
    <location>
        <begin position="607"/>
        <end position="639"/>
    </location>
</feature>
<keyword evidence="6" id="KW-1185">Reference proteome</keyword>
<dbReference type="Gene3D" id="1.25.40.1040">
    <property type="match status" value="1"/>
</dbReference>
<reference evidence="5" key="1">
    <citation type="submission" date="2014-03" db="EMBL/GenBank/DDBJ databases">
        <authorList>
            <person name="Casaregola S."/>
        </authorList>
    </citation>
    <scope>NUCLEOTIDE SEQUENCE [LARGE SCALE GENOMIC DNA]</scope>
    <source>
        <strain evidence="5">CLIB 918</strain>
    </source>
</reference>
<sequence length="836" mass="94843">MSTKGSKPLSSKDQSNFRDAIKLYEANQYRKAHKITEQILKKNPGHGETTALRGLMRCHINQKDEGIADLKKALTTDPESYICWHLYGIHAKMEKNYEEAVKAFTKTFKLEPNNASVCRDLAMLQAQTRQFAGAVISRGKILEGKPGFRQNWSALAVAQFLNKEYSASENTLTNFEKAINTKLPKTDLENTEMILFKNVVIYESGDVARALEHLDSIADDVNDPLSVMEYRAKYLLELGRKKEAEREYRALVKRNSENREYLFKLEEALSIDPSNTKLRKILYEKLAQKYPRSIVIKAIPLEFLTGADFKASVTSYLTNFFKRGVPSTFVSLKSFYKDQSKLKIIDEVVTELYQTLSSNPGEDSSLLWLTFYLAQHYSYLKKNDVGLEYIDKCFKLSPEKYFVEFSLVKAKILKHAGDLVGASAVLEEARASDKADRFVNSKTGKYLLRANKIEDAIKTLSMFTKNDANGSGVRDMHDMQSLYCLIELAEAYKRVGNYGPSLKSFEGIYNVFREIFTDQFDFHSYSLLKGTARAYIDIISFSDRVYDLHTYHRAAKGATDLYITIKKDNDQRKIDEIAAEKALEQLSEEERKRALKKIKKDRVKELKRETEEREKLAQAAKAAKEDPNTPKPVVDLDPNGKKLLEAEDPLAEAARYWKPLSEQGPTSLITWTIGYEIYSQQHKYLLALQAVSPKGKTSGASDAWVAQRVARLKNAVQNPENETIVPPAIKVIVERTLPNAYTGIEAVDDLVKFVEEKVLGTTAESVFEYITAVLEIKRDSPNALIENAVFNNLLVSEDVEPLDALRGLEILKKLGSEKVDEFRQKAAAHWPLATIF</sequence>
<proteinExistence type="predicted"/>
<keyword evidence="2 3" id="KW-0802">TPR repeat</keyword>
<gene>
    <name evidence="5" type="ORF">BN980_GECA05s06841g</name>
</gene>
<evidence type="ECO:0000256" key="1">
    <source>
        <dbReference type="ARBA" id="ARBA00022737"/>
    </source>
</evidence>
<dbReference type="OrthoDB" id="10263032at2759"/>
<dbReference type="SMART" id="SM00028">
    <property type="entry name" value="TPR"/>
    <property type="match status" value="3"/>
</dbReference>
<evidence type="ECO:0000256" key="3">
    <source>
        <dbReference type="PROSITE-ProRule" id="PRU00339"/>
    </source>
</evidence>
<dbReference type="EMBL" id="CCBN010000005">
    <property type="protein sequence ID" value="CDO53762.1"/>
    <property type="molecule type" value="Genomic_DNA"/>
</dbReference>
<dbReference type="GO" id="GO:0031415">
    <property type="term" value="C:NatA complex"/>
    <property type="evidence" value="ECO:0007669"/>
    <property type="project" value="TreeGrafter"/>
</dbReference>
<dbReference type="SUPFAM" id="SSF48452">
    <property type="entry name" value="TPR-like"/>
    <property type="match status" value="2"/>
</dbReference>
<dbReference type="PIRSF" id="PIRSF000422">
    <property type="entry name" value="N-terminal-AcTrfase-A_aux_su"/>
    <property type="match status" value="1"/>
</dbReference>
<dbReference type="InterPro" id="IPR021183">
    <property type="entry name" value="NatA_aux_su"/>
</dbReference>